<dbReference type="PANTHER" id="PTHR10622">
    <property type="entry name" value="HET DOMAIN-CONTAINING PROTEIN"/>
    <property type="match status" value="1"/>
</dbReference>
<proteinExistence type="predicted"/>
<evidence type="ECO:0000313" key="2">
    <source>
        <dbReference type="Proteomes" id="UP001305779"/>
    </source>
</evidence>
<reference evidence="1 2" key="1">
    <citation type="journal article" date="2023" name="G3 (Bethesda)">
        <title>A chromosome-level genome assembly of Zasmidium syzygii isolated from banana leaves.</title>
        <authorList>
            <person name="van Westerhoven A.C."/>
            <person name="Mehrabi R."/>
            <person name="Talebi R."/>
            <person name="Steentjes M.B.F."/>
            <person name="Corcolon B."/>
            <person name="Chong P.A."/>
            <person name="Kema G.H.J."/>
            <person name="Seidl M.F."/>
        </authorList>
    </citation>
    <scope>NUCLEOTIDE SEQUENCE [LARGE SCALE GENOMIC DNA]</scope>
    <source>
        <strain evidence="1 2">P124</strain>
    </source>
</reference>
<keyword evidence="2" id="KW-1185">Reference proteome</keyword>
<evidence type="ECO:0008006" key="3">
    <source>
        <dbReference type="Google" id="ProtNLM"/>
    </source>
</evidence>
<gene>
    <name evidence="1" type="ORF">PRZ48_012380</name>
</gene>
<accession>A0ABR0E4N2</accession>
<organism evidence="1 2">
    <name type="scientific">Zasmidium cellare</name>
    <name type="common">Wine cellar mold</name>
    <name type="synonym">Racodium cellare</name>
    <dbReference type="NCBI Taxonomy" id="395010"/>
    <lineage>
        <taxon>Eukaryota</taxon>
        <taxon>Fungi</taxon>
        <taxon>Dikarya</taxon>
        <taxon>Ascomycota</taxon>
        <taxon>Pezizomycotina</taxon>
        <taxon>Dothideomycetes</taxon>
        <taxon>Dothideomycetidae</taxon>
        <taxon>Mycosphaerellales</taxon>
        <taxon>Mycosphaerellaceae</taxon>
        <taxon>Zasmidium</taxon>
    </lineage>
</organism>
<evidence type="ECO:0000313" key="1">
    <source>
        <dbReference type="EMBL" id="KAK4496400.1"/>
    </source>
</evidence>
<dbReference type="PANTHER" id="PTHR10622:SF10">
    <property type="entry name" value="HET DOMAIN-CONTAINING PROTEIN"/>
    <property type="match status" value="1"/>
</dbReference>
<dbReference type="EMBL" id="JAXOVC010000010">
    <property type="protein sequence ID" value="KAK4496400.1"/>
    <property type="molecule type" value="Genomic_DNA"/>
</dbReference>
<sequence length="437" mass="49476">MRLINVRTLQLHTFVADPPPYAILSHRWSDHELSLKDFQDPRKRHGRSFEKIVSFCHLIRSANKERPWDGGYQWAPIDWCWVDTVCIDKTSSSDLSEAINSMWAYYRDSVYCVAYLADVPTSPTKEQFCGSAWFTRGWTLQELLAPKTVVFYSSAWQFIGSKRLDPLLGELVSRASGVSTAVLDGTKYIENASIAMRMSWAARRITTRAEDMAYCLMGLFDVNMPLIYGEGGKKAFRRLQRAIIEQSDDESIFAFYGGGGGGMLADSPRAFRASGAVRRANRVKRSPYAITNKGLRIEGPAIRISERPWGDAFLMKLNCAHIFERPTNKNESRGMDASAELAQGCILGAVRENDRIFRHPGLEVAAWKWTPELIERNVNRGTWKRVENVSLLISLEEREGDVSSDNDSAVAVAPGIWHRPISHWKSRRAKEKGEYKA</sequence>
<dbReference type="Proteomes" id="UP001305779">
    <property type="component" value="Unassembled WGS sequence"/>
</dbReference>
<comment type="caution">
    <text evidence="1">The sequence shown here is derived from an EMBL/GenBank/DDBJ whole genome shotgun (WGS) entry which is preliminary data.</text>
</comment>
<name>A0ABR0E4N2_ZASCE</name>
<protein>
    <recommendedName>
        <fullName evidence="3">Heterokaryon incompatibility domain-containing protein</fullName>
    </recommendedName>
</protein>